<evidence type="ECO:0000313" key="1">
    <source>
        <dbReference type="EMBL" id="VDO07390.1"/>
    </source>
</evidence>
<reference evidence="3" key="1">
    <citation type="submission" date="2017-02" db="UniProtKB">
        <authorList>
            <consortium name="WormBaseParasite"/>
        </authorList>
    </citation>
    <scope>IDENTIFICATION</scope>
</reference>
<protein>
    <submittedName>
        <fullName evidence="3">Vacuolar protein sorting-associated protein 13D</fullName>
    </submittedName>
</protein>
<proteinExistence type="predicted"/>
<dbReference type="EMBL" id="UZAE01012921">
    <property type="protein sequence ID" value="VDO07390.1"/>
    <property type="molecule type" value="Genomic_DNA"/>
</dbReference>
<gene>
    <name evidence="1" type="ORF">HNAJ_LOCUS10187</name>
</gene>
<evidence type="ECO:0000313" key="3">
    <source>
        <dbReference type="WBParaSite" id="HNAJ_0001019201-mRNA-1"/>
    </source>
</evidence>
<dbReference type="AlphaFoldDB" id="A0A0R3TRH7"/>
<reference evidence="1 2" key="2">
    <citation type="submission" date="2018-11" db="EMBL/GenBank/DDBJ databases">
        <authorList>
            <consortium name="Pathogen Informatics"/>
        </authorList>
    </citation>
    <scope>NUCLEOTIDE SEQUENCE [LARGE SCALE GENOMIC DNA]</scope>
</reference>
<dbReference type="OrthoDB" id="6266936at2759"/>
<keyword evidence="2" id="KW-1185">Reference proteome</keyword>
<organism evidence="3">
    <name type="scientific">Rodentolepis nana</name>
    <name type="common">Dwarf tapeworm</name>
    <name type="synonym">Hymenolepis nana</name>
    <dbReference type="NCBI Taxonomy" id="102285"/>
    <lineage>
        <taxon>Eukaryota</taxon>
        <taxon>Metazoa</taxon>
        <taxon>Spiralia</taxon>
        <taxon>Lophotrochozoa</taxon>
        <taxon>Platyhelminthes</taxon>
        <taxon>Cestoda</taxon>
        <taxon>Eucestoda</taxon>
        <taxon>Cyclophyllidea</taxon>
        <taxon>Hymenolepididae</taxon>
        <taxon>Rodentolepis</taxon>
    </lineage>
</organism>
<sequence>MSNAEYSVANRYLPLLECEFYANSPSSFEKSLIPIFYSRRESKPSNFDRSIGCLPGLFVKVVSDSTLPKFEISDLRLFRCSGNENLMICITNDNCEFTIDRKLMIRPLSSCAFSWTFIKSTKKYIFAVIPPPQSFTDIYLQIHTADWIVHLANPLDLDDIKSCDEEPDGNVVEDAASELTHPWKSVLECDLEEYSAKEILRRIFSFHAVLGEWATLRQGLFSGCRVRLSRSSTGKLNLEALSCHRNMHHLLIDRLKREGFVVLKGSWKSCESVVVNLNDFRDALLTELRLLKSAFCGPLIRHIMESKLPLITDALPGTYSALQVASTLANLRDLGSGCKPIDRSVISEVVNERSIGAIASACASTNSILSRLSV</sequence>
<evidence type="ECO:0000313" key="2">
    <source>
        <dbReference type="Proteomes" id="UP000278807"/>
    </source>
</evidence>
<dbReference type="Proteomes" id="UP000278807">
    <property type="component" value="Unassembled WGS sequence"/>
</dbReference>
<accession>A0A0R3TRH7</accession>
<dbReference type="WBParaSite" id="HNAJ_0001019201-mRNA-1">
    <property type="protein sequence ID" value="HNAJ_0001019201-mRNA-1"/>
    <property type="gene ID" value="HNAJ_0001019201"/>
</dbReference>
<name>A0A0R3TRH7_RODNA</name>